<dbReference type="InterPro" id="IPR004360">
    <property type="entry name" value="Glyas_Fos-R_dOase_dom"/>
</dbReference>
<comment type="caution">
    <text evidence="2">The sequence shown here is derived from an EMBL/GenBank/DDBJ whole genome shotgun (WGS) entry which is preliminary data.</text>
</comment>
<dbReference type="Gene3D" id="3.10.180.10">
    <property type="entry name" value="2,3-Dihydroxybiphenyl 1,2-Dioxygenase, domain 1"/>
    <property type="match status" value="1"/>
</dbReference>
<protein>
    <submittedName>
        <fullName evidence="2">VOC family protein</fullName>
    </submittedName>
</protein>
<dbReference type="Pfam" id="PF00903">
    <property type="entry name" value="Glyoxalase"/>
    <property type="match status" value="1"/>
</dbReference>
<evidence type="ECO:0000313" key="3">
    <source>
        <dbReference type="Proteomes" id="UP000295674"/>
    </source>
</evidence>
<dbReference type="OrthoDB" id="9795306at2"/>
<dbReference type="AlphaFoldDB" id="A0A4R4W1A8"/>
<dbReference type="RefSeq" id="WP_132671829.1">
    <property type="nucleotide sequence ID" value="NZ_SMKS01000001.1"/>
</dbReference>
<dbReference type="CDD" id="cd06588">
    <property type="entry name" value="PhnB_like"/>
    <property type="match status" value="1"/>
</dbReference>
<reference evidence="2 3" key="1">
    <citation type="submission" date="2019-03" db="EMBL/GenBank/DDBJ databases">
        <title>Draft genome sequences of novel Actinobacteria.</title>
        <authorList>
            <person name="Sahin N."/>
            <person name="Ay H."/>
            <person name="Saygin H."/>
        </authorList>
    </citation>
    <scope>NUCLEOTIDE SEQUENCE [LARGE SCALE GENOMIC DNA]</scope>
    <source>
        <strain evidence="2 3">16K309</strain>
    </source>
</reference>
<dbReference type="InterPro" id="IPR029068">
    <property type="entry name" value="Glyas_Bleomycin-R_OHBP_Dase"/>
</dbReference>
<dbReference type="PANTHER" id="PTHR33990">
    <property type="entry name" value="PROTEIN YJDN-RELATED"/>
    <property type="match status" value="1"/>
</dbReference>
<dbReference type="SUPFAM" id="SSF54593">
    <property type="entry name" value="Glyoxalase/Bleomycin resistance protein/Dihydroxybiphenyl dioxygenase"/>
    <property type="match status" value="1"/>
</dbReference>
<gene>
    <name evidence="2" type="ORF">E1181_00365</name>
</gene>
<name>A0A4R4W1A8_9PSEU</name>
<dbReference type="EMBL" id="SMKS01000001">
    <property type="protein sequence ID" value="TDD10527.1"/>
    <property type="molecule type" value="Genomic_DNA"/>
</dbReference>
<dbReference type="PANTHER" id="PTHR33990:SF1">
    <property type="entry name" value="PROTEIN YJDN"/>
    <property type="match status" value="1"/>
</dbReference>
<evidence type="ECO:0000259" key="1">
    <source>
        <dbReference type="Pfam" id="PF00903"/>
    </source>
</evidence>
<proteinExistence type="predicted"/>
<organism evidence="2 3">
    <name type="scientific">Saccharopolyspora terrae</name>
    <dbReference type="NCBI Taxonomy" id="2530384"/>
    <lineage>
        <taxon>Bacteria</taxon>
        <taxon>Bacillati</taxon>
        <taxon>Actinomycetota</taxon>
        <taxon>Actinomycetes</taxon>
        <taxon>Pseudonocardiales</taxon>
        <taxon>Pseudonocardiaceae</taxon>
        <taxon>Saccharopolyspora</taxon>
    </lineage>
</organism>
<keyword evidence="3" id="KW-1185">Reference proteome</keyword>
<dbReference type="InterPro" id="IPR028973">
    <property type="entry name" value="PhnB-like"/>
</dbReference>
<feature type="domain" description="Glyoxalase/fosfomycin resistance/dioxygenase" evidence="1">
    <location>
        <begin position="5"/>
        <end position="131"/>
    </location>
</feature>
<sequence>MAAKLNPYLQFNGDARQALEFYQSVLGGELTLNTYGQFGQADGPSADKIMHGNLITQLGFTLMAADAPPDMPAPSGGNFSISISGEAADADALRGYFVKLAEGGQVHVPLEKQMWGDEFGMCTDRHNVNWMVDISG</sequence>
<evidence type="ECO:0000313" key="2">
    <source>
        <dbReference type="EMBL" id="TDD10527.1"/>
    </source>
</evidence>
<accession>A0A4R4W1A8</accession>
<dbReference type="Proteomes" id="UP000295674">
    <property type="component" value="Unassembled WGS sequence"/>
</dbReference>